<evidence type="ECO:0000313" key="2">
    <source>
        <dbReference type="EMBL" id="PWW73988.1"/>
    </source>
</evidence>
<dbReference type="Proteomes" id="UP000246991">
    <property type="component" value="Unassembled WGS sequence"/>
</dbReference>
<feature type="region of interest" description="Disordered" evidence="1">
    <location>
        <begin position="1"/>
        <end position="29"/>
    </location>
</feature>
<reference evidence="2 3" key="1">
    <citation type="submission" date="2018-03" db="EMBL/GenBank/DDBJ databases">
        <title>Genomes of Pezizomycetes fungi and the evolution of truffles.</title>
        <authorList>
            <person name="Murat C."/>
            <person name="Payen T."/>
            <person name="Noel B."/>
            <person name="Kuo A."/>
            <person name="Martin F.M."/>
        </authorList>
    </citation>
    <scope>NUCLEOTIDE SEQUENCE [LARGE SCALE GENOMIC DNA]</scope>
    <source>
        <strain evidence="2">091103-1</strain>
    </source>
</reference>
<evidence type="ECO:0000256" key="1">
    <source>
        <dbReference type="SAM" id="MobiDB-lite"/>
    </source>
</evidence>
<sequence>MAIGNQVPVSLPPINPPPPQVNGPPPQTILPSPVGNPQHYGQTQAPNVILPMAPALQQPPSYSQDQAMKASPNVQVLLQPTGPADLEVYHAIATGETPARAPASIFVQNLYRTTQNNVFPVAEPTPATNSTDEVNKLTLTRRHPTRGSWSDACTTEIQPRLVLQAGITLVAIIQMRGQNYMSNTGQDRVTDRFDVTWNGDRGAFAIWRNDGQNVTMLFEVVSEGFASLDTYPTTGLLRAIPQDYPASQELGVLNFTAGSGQLIISHPSGYALSDVIAAAVLTVATVETRKSKIVQAAPQQQQQQQQQQAASGSYADQWQFKPAFAQTKETDEWCTGHYTAQVKKQPLLITTGSQKLVQHNSGDVLEHKPRITEDISYTIIYPGVIAEKRVTEAALWSPRSQMLTGAATIWRVQMTCILSGDSCGSSNSNRAKLRSPSRTPNRMSAVRGFCEVIARDSSTGTGLESNPHKLGARCFILVNKAKRKKKFVRGFDPWRRKAHAVNLVMEQLHTDGHFSVRGSDGSKKVRGLVKVGTTSIRSTFVAAKTMQQYQPPRENFANGSVLCYRYDTMHMLYEYTSTVLYDIMDTGTRVKYGY</sequence>
<dbReference type="AlphaFoldDB" id="A0A317SIB3"/>
<gene>
    <name evidence="2" type="ORF">C7212DRAFT_365483</name>
</gene>
<feature type="compositionally biased region" description="Pro residues" evidence="1">
    <location>
        <begin position="10"/>
        <end position="28"/>
    </location>
</feature>
<dbReference type="OrthoDB" id="4150821at2759"/>
<evidence type="ECO:0000313" key="3">
    <source>
        <dbReference type="Proteomes" id="UP000246991"/>
    </source>
</evidence>
<comment type="caution">
    <text evidence="2">The sequence shown here is derived from an EMBL/GenBank/DDBJ whole genome shotgun (WGS) entry which is preliminary data.</text>
</comment>
<keyword evidence="3" id="KW-1185">Reference proteome</keyword>
<protein>
    <submittedName>
        <fullName evidence="2">Uncharacterized protein</fullName>
    </submittedName>
</protein>
<dbReference type="EMBL" id="PYWC01000070">
    <property type="protein sequence ID" value="PWW73988.1"/>
    <property type="molecule type" value="Genomic_DNA"/>
</dbReference>
<proteinExistence type="predicted"/>
<accession>A0A317SIB3</accession>
<name>A0A317SIB3_9PEZI</name>
<organism evidence="2 3">
    <name type="scientific">Tuber magnatum</name>
    <name type="common">white Piedmont truffle</name>
    <dbReference type="NCBI Taxonomy" id="42249"/>
    <lineage>
        <taxon>Eukaryota</taxon>
        <taxon>Fungi</taxon>
        <taxon>Dikarya</taxon>
        <taxon>Ascomycota</taxon>
        <taxon>Pezizomycotina</taxon>
        <taxon>Pezizomycetes</taxon>
        <taxon>Pezizales</taxon>
        <taxon>Tuberaceae</taxon>
        <taxon>Tuber</taxon>
    </lineage>
</organism>